<proteinExistence type="predicted"/>
<accession>A0A4R2MKK8</accession>
<comment type="caution">
    <text evidence="1">The sequence shown here is derived from an EMBL/GenBank/DDBJ whole genome shotgun (WGS) entry which is preliminary data.</text>
</comment>
<dbReference type="InterPro" id="IPR019089">
    <property type="entry name" value="Cas_GSU0054"/>
</dbReference>
<evidence type="ECO:0000313" key="2">
    <source>
        <dbReference type="Proteomes" id="UP000295106"/>
    </source>
</evidence>
<dbReference type="RefSeq" id="WP_165908352.1">
    <property type="nucleotide sequence ID" value="NZ_CP181386.1"/>
</dbReference>
<gene>
    <name evidence="1" type="ORF">EV684_101186</name>
</gene>
<dbReference type="AlphaFoldDB" id="A0A4R2MKK8"/>
<dbReference type="GeneID" id="99686914"/>
<evidence type="ECO:0000313" key="1">
    <source>
        <dbReference type="EMBL" id="TCP05314.1"/>
    </source>
</evidence>
<name>A0A4R2MKK8_RUBGE</name>
<sequence>MLVVEVELLAGRYVATAHDDRRRAEWPPHPARFYSALVAALHDADPPAAAEEAALRWLECQPAPALELPEGAPARRDVHDVYVPVNDVTVLAAAHEAARKLGDAEVALSALSPSEPKKTVTAALKARDKLRDQLVAKLADTGGQASAVDLKAAAALLPDRRTRQVRAFPSVTPPQPVFAFVWPSVLPAELQAGFDAVLGRVTRLGHASSLVRCTRVERMVQPTLVPVEAAPLVLRVVGPGQLDRLRAAHVRHEGVEARVLPARPQCYAAPKADREPVAAARGVFSPQWIVYQRCGGARLRASRGPELARALRAALLEAGGPGASLPPSLCGHDADGRPTAVPHLAFVACPDVGHEHADGGVLGCAIVLPAGLASDERRTLMRRLAAWEAARGDDGVVELAAEGLPPVRLRRVELSERWGLRPDRWCQPSRSFVTATPIALDRHPGNLRSNLGGTAHRAAVEAQRCIAEACVRIGLPRPEEVEVSLSPLAAGAQPGGDFRGWVVSAGRAPRVRVHARLRFAQPVAGPVLLGAGRHYGLGLCMPAAEGGGA</sequence>
<reference evidence="1 2" key="1">
    <citation type="submission" date="2019-03" db="EMBL/GenBank/DDBJ databases">
        <title>Genomic Encyclopedia of Type Strains, Phase IV (KMG-IV): sequencing the most valuable type-strain genomes for metagenomic binning, comparative biology and taxonomic classification.</title>
        <authorList>
            <person name="Goeker M."/>
        </authorList>
    </citation>
    <scope>NUCLEOTIDE SEQUENCE [LARGE SCALE GENOMIC DNA]</scope>
    <source>
        <strain evidence="1 2">DSM 1709</strain>
    </source>
</reference>
<dbReference type="EMBL" id="SLXD01000001">
    <property type="protein sequence ID" value="TCP05314.1"/>
    <property type="molecule type" value="Genomic_DNA"/>
</dbReference>
<protein>
    <submittedName>
        <fullName evidence="1">CRISPR-associated protein Csb2</fullName>
    </submittedName>
</protein>
<dbReference type="NCBIfam" id="TIGR02165">
    <property type="entry name" value="cas5_6_GSU0054"/>
    <property type="match status" value="1"/>
</dbReference>
<dbReference type="Pfam" id="PF09609">
    <property type="entry name" value="Cas_GSU0054"/>
    <property type="match status" value="2"/>
</dbReference>
<dbReference type="Proteomes" id="UP000295106">
    <property type="component" value="Unassembled WGS sequence"/>
</dbReference>
<organism evidence="1 2">
    <name type="scientific">Rubrivivax gelatinosus</name>
    <name type="common">Rhodocyclus gelatinosus</name>
    <name type="synonym">Rhodopseudomonas gelatinosa</name>
    <dbReference type="NCBI Taxonomy" id="28068"/>
    <lineage>
        <taxon>Bacteria</taxon>
        <taxon>Pseudomonadati</taxon>
        <taxon>Pseudomonadota</taxon>
        <taxon>Betaproteobacteria</taxon>
        <taxon>Burkholderiales</taxon>
        <taxon>Sphaerotilaceae</taxon>
        <taxon>Rubrivivax</taxon>
    </lineage>
</organism>